<keyword evidence="1" id="KW-0732">Signal</keyword>
<dbReference type="PROSITE" id="PS51257">
    <property type="entry name" value="PROKAR_LIPOPROTEIN"/>
    <property type="match status" value="1"/>
</dbReference>
<dbReference type="RefSeq" id="WP_076424243.1">
    <property type="nucleotide sequence ID" value="NZ_FTMP01000001.1"/>
</dbReference>
<feature type="chain" id="PRO_5012523381" description="Nuclear transport factor 2 family protein" evidence="1">
    <location>
        <begin position="28"/>
        <end position="143"/>
    </location>
</feature>
<name>A0A1N6P502_AQUAC</name>
<protein>
    <recommendedName>
        <fullName evidence="4">Nuclear transport factor 2 family protein</fullName>
    </recommendedName>
</protein>
<feature type="signal peptide" evidence="1">
    <location>
        <begin position="1"/>
        <end position="27"/>
    </location>
</feature>
<accession>A0A1N6P502</accession>
<proteinExistence type="predicted"/>
<evidence type="ECO:0000256" key="1">
    <source>
        <dbReference type="SAM" id="SignalP"/>
    </source>
</evidence>
<evidence type="ECO:0000313" key="2">
    <source>
        <dbReference type="EMBL" id="SIP99405.1"/>
    </source>
</evidence>
<dbReference type="Proteomes" id="UP000185841">
    <property type="component" value="Unassembled WGS sequence"/>
</dbReference>
<dbReference type="AlphaFoldDB" id="A0A1N6P502"/>
<reference evidence="2 3" key="1">
    <citation type="submission" date="2017-01" db="EMBL/GenBank/DDBJ databases">
        <authorList>
            <person name="Mah S.A."/>
            <person name="Swanson W.J."/>
            <person name="Moy G.W."/>
            <person name="Vacquier V.D."/>
        </authorList>
    </citation>
    <scope>NUCLEOTIDE SEQUENCE [LARGE SCALE GENOMIC DNA]</scope>
    <source>
        <strain evidence="2 3">RU36E</strain>
    </source>
</reference>
<dbReference type="EMBL" id="FTMP01000001">
    <property type="protein sequence ID" value="SIP99405.1"/>
    <property type="molecule type" value="Genomic_DNA"/>
</dbReference>
<gene>
    <name evidence="2" type="ORF">SAMN05878282_101765</name>
</gene>
<organism evidence="2 3">
    <name type="scientific">Aquipseudomonas alcaligenes</name>
    <name type="common">Pseudomonas alcaligenes</name>
    <dbReference type="NCBI Taxonomy" id="43263"/>
    <lineage>
        <taxon>Bacteria</taxon>
        <taxon>Pseudomonadati</taxon>
        <taxon>Pseudomonadota</taxon>
        <taxon>Gammaproteobacteria</taxon>
        <taxon>Pseudomonadales</taxon>
        <taxon>Pseudomonadaceae</taxon>
        <taxon>Aquipseudomonas</taxon>
    </lineage>
</organism>
<sequence>MTPARLIPAFLLACALLSGCTPNDPQAALEAAVQQLQDNIEAKDNGAVLDQLHPQFSAQQQYDRTWAQRTMALLFLRHKQVRVIAIGTRSEIDPTYSNKGHTRAEVALTGAEGLIPDSARHYSVRLEWWQEDGEWQLARLDWE</sequence>
<evidence type="ECO:0000313" key="3">
    <source>
        <dbReference type="Proteomes" id="UP000185841"/>
    </source>
</evidence>
<evidence type="ECO:0008006" key="4">
    <source>
        <dbReference type="Google" id="ProtNLM"/>
    </source>
</evidence>